<dbReference type="PROSITE" id="PS50075">
    <property type="entry name" value="CARRIER"/>
    <property type="match status" value="1"/>
</dbReference>
<gene>
    <name evidence="6" type="ORF">SSFG_00268</name>
</gene>
<dbReference type="PANTHER" id="PTHR43300">
    <property type="entry name" value="ACETYLTRANSFERASE"/>
    <property type="match status" value="1"/>
</dbReference>
<evidence type="ECO:0000256" key="3">
    <source>
        <dbReference type="SAM" id="MobiDB-lite"/>
    </source>
</evidence>
<feature type="transmembrane region" description="Helical" evidence="4">
    <location>
        <begin position="698"/>
        <end position="720"/>
    </location>
</feature>
<accession>D5ZVL9</accession>
<keyword evidence="4" id="KW-0472">Membrane</keyword>
<dbReference type="InterPro" id="IPR001451">
    <property type="entry name" value="Hexapep"/>
</dbReference>
<keyword evidence="2" id="KW-0597">Phosphoprotein</keyword>
<dbReference type="InterPro" id="IPR050179">
    <property type="entry name" value="Trans_hexapeptide_repeat"/>
</dbReference>
<dbReference type="Pfam" id="PF14602">
    <property type="entry name" value="Hexapep_2"/>
    <property type="match status" value="1"/>
</dbReference>
<sequence>MSRHRDRAEWHPVGGRQRLERDGSVSARGACMLEKPAESLTTGPDEAGVVNHKTHGPSKENSPSTDTERDLAEVLAGVVCVEQVSVDSNFFDDLGANSLVMTQFCARVRKRPDLPPVSIKDIYRHPTIRSLATAVTDTHVENGVTATPAPVSSPGPEFPEAGPPAGTLKYTFCGVLQFLLFLGYSFIASILTAHGYAWISDGSNVTDIYLRSVVFGGVGFVGMCAFPIAAKWILIGRWKERDFPVWGLTYLRFWTVKVLLHANPMVFFVGNPLYVLYLRALGARIGAGVTILSRNVPVCTDLLTIGAGTVIRKESFFPCYRAHAGRIQTGPVTLGRNVLIGEKTVLDIATSMGDGAQLGHTSSLHSGQAVPSDQRWHGSPAQRTELDYVRVPPAGCGTLRRVGFGLATVGQLFLLIVPLAVGGLYMLLAELPALNDRLQSGTSGLLSSELYVDALIVSGVLFFGFVFLGVAFLFTVPRLLNLLIKPGKVYPLYGIHYSTHRAIARLTNVKFFKWLFGDSSYIVHYLRGLGYDLSRVEQTGSNFGTEVQHETPYLCSVGSGTMIADGLSIVNADFSSTSFRVSRASIGRHNFLGNNIAYPSGAKTGDNCLLATKVMVPLDGEVREGVGLLGSPCFEIPRSVERDLRFDHMRTGDELRRNLAAKNRFNIRSMMLFLLVRWFFFFILTVIALADVELYGSFGYAAIAAFLVLSLVLTPLYFVLVERAIVAFRGLQPQLCSIYDPYFWWHERLWKVPDEYLNIFNGTPFKNVIWRLLGVRIGSRVFDDGCYLTERMLTTIGNDCTLNAGSKIQCHSQEDGTFKSDRSTIGDGCTIGVGSHVHYGVTMGDGSVLAPDAFLMKGEEVPQHARWSGNPATQTKDAPGRPPALARQG</sequence>
<keyword evidence="4" id="KW-1133">Transmembrane helix</keyword>
<evidence type="ECO:0000313" key="6">
    <source>
        <dbReference type="EMBL" id="EFE65014.2"/>
    </source>
</evidence>
<protein>
    <submittedName>
        <fullName evidence="6">Non-ribosomal peptide synthetase</fullName>
    </submittedName>
</protein>
<feature type="transmembrane region" description="Helical" evidence="4">
    <location>
        <begin position="454"/>
        <end position="476"/>
    </location>
</feature>
<dbReference type="InterPro" id="IPR020806">
    <property type="entry name" value="PKS_PP-bd"/>
</dbReference>
<dbReference type="NCBIfam" id="TIGR02353">
    <property type="entry name" value="NRPS_term_dom"/>
    <property type="match status" value="1"/>
</dbReference>
<proteinExistence type="predicted"/>
<organism evidence="6 7">
    <name type="scientific">Streptomyces viridosporus (strain ATCC 14672 / DSM 40746 / JCM 4963 / KCTC 9882 / NRRL B-12104 / FH 1290)</name>
    <name type="common">Streptomyces ghanaensis</name>
    <dbReference type="NCBI Taxonomy" id="566461"/>
    <lineage>
        <taxon>Bacteria</taxon>
        <taxon>Bacillati</taxon>
        <taxon>Actinomycetota</taxon>
        <taxon>Actinomycetes</taxon>
        <taxon>Kitasatosporales</taxon>
        <taxon>Streptomycetaceae</taxon>
        <taxon>Streptomyces</taxon>
    </lineage>
</organism>
<reference evidence="7" key="1">
    <citation type="submission" date="2008-12" db="EMBL/GenBank/DDBJ databases">
        <title>Annotation of Streptomyces ghanaensis ATCC 14672.</title>
        <authorList>
            <consortium name="The Broad Institute Genome Sequencing Platform"/>
            <consortium name="Broad Institute Microbial Sequencing Center"/>
            <person name="Fischbach M."/>
            <person name="Ward D."/>
            <person name="Young S."/>
            <person name="Kodira C.D."/>
            <person name="Zeng Q."/>
            <person name="Koehrsen M."/>
            <person name="Godfrey P."/>
            <person name="Alvarado L."/>
            <person name="Berlin A.M."/>
            <person name="Borenstein D."/>
            <person name="Chen Z."/>
            <person name="Engels R."/>
            <person name="Freedman E."/>
            <person name="Gellesch M."/>
            <person name="Goldberg J."/>
            <person name="Griggs A."/>
            <person name="Gujja S."/>
            <person name="Heiman D.I."/>
            <person name="Hepburn T.A."/>
            <person name="Howarth C."/>
            <person name="Jen D."/>
            <person name="Larson L."/>
            <person name="Lewis B."/>
            <person name="Mehta T."/>
            <person name="Park D."/>
            <person name="Pearson M."/>
            <person name="Roberts A."/>
            <person name="Saif S."/>
            <person name="Shea T.D."/>
            <person name="Shenoy N."/>
            <person name="Sisk P."/>
            <person name="Stolte C."/>
            <person name="Sykes S.N."/>
            <person name="Walk T."/>
            <person name="White J."/>
            <person name="Yandava C."/>
            <person name="Straight P."/>
            <person name="Clardy J."/>
            <person name="Hung D."/>
            <person name="Kolter R."/>
            <person name="Mekalanos J."/>
            <person name="Walker S."/>
            <person name="Walsh C.T."/>
            <person name="Wieland B.L.C."/>
            <person name="Ilzarbe M."/>
            <person name="Galagan J."/>
            <person name="Nusbaum C."/>
            <person name="Birren B."/>
        </authorList>
    </citation>
    <scope>NUCLEOTIDE SEQUENCE [LARGE SCALE GENOMIC DNA]</scope>
    <source>
        <strain evidence="7">ATCC 14672 / DSM 40746 / JCM 4963 / KCTC 9882 / NRRL B-12104 / FH 1290</strain>
    </source>
</reference>
<feature type="domain" description="Carrier" evidence="5">
    <location>
        <begin position="62"/>
        <end position="139"/>
    </location>
</feature>
<evidence type="ECO:0000256" key="1">
    <source>
        <dbReference type="ARBA" id="ARBA00022450"/>
    </source>
</evidence>
<dbReference type="eggNOG" id="COG0110">
    <property type="taxonomic scope" value="Bacteria"/>
</dbReference>
<evidence type="ECO:0000256" key="2">
    <source>
        <dbReference type="ARBA" id="ARBA00022553"/>
    </source>
</evidence>
<dbReference type="SUPFAM" id="SSF51161">
    <property type="entry name" value="Trimeric LpxA-like enzymes"/>
    <property type="match status" value="3"/>
</dbReference>
<dbReference type="Proteomes" id="UP000003824">
    <property type="component" value="Unassembled WGS sequence"/>
</dbReference>
<dbReference type="AlphaFoldDB" id="D5ZVL9"/>
<feature type="transmembrane region" description="Helical" evidence="4">
    <location>
        <begin position="404"/>
        <end position="428"/>
    </location>
</feature>
<dbReference type="Gene3D" id="2.160.10.10">
    <property type="entry name" value="Hexapeptide repeat proteins"/>
    <property type="match status" value="2"/>
</dbReference>
<keyword evidence="4" id="KW-0812">Transmembrane</keyword>
<evidence type="ECO:0000256" key="4">
    <source>
        <dbReference type="SAM" id="Phobius"/>
    </source>
</evidence>
<dbReference type="InterPro" id="IPR009081">
    <property type="entry name" value="PP-bd_ACP"/>
</dbReference>
<feature type="transmembrane region" description="Helical" evidence="4">
    <location>
        <begin position="178"/>
        <end position="197"/>
    </location>
</feature>
<dbReference type="InterPro" id="IPR036736">
    <property type="entry name" value="ACP-like_sf"/>
</dbReference>
<feature type="region of interest" description="Disordered" evidence="3">
    <location>
        <begin position="1"/>
        <end position="69"/>
    </location>
</feature>
<dbReference type="SUPFAM" id="SSF47336">
    <property type="entry name" value="ACP-like"/>
    <property type="match status" value="1"/>
</dbReference>
<evidence type="ECO:0000313" key="7">
    <source>
        <dbReference type="Proteomes" id="UP000003824"/>
    </source>
</evidence>
<dbReference type="GO" id="GO:0017000">
    <property type="term" value="P:antibiotic biosynthetic process"/>
    <property type="evidence" value="ECO:0007669"/>
    <property type="project" value="UniProtKB-ARBA"/>
</dbReference>
<dbReference type="Pfam" id="PF00550">
    <property type="entry name" value="PP-binding"/>
    <property type="match status" value="1"/>
</dbReference>
<feature type="region of interest" description="Disordered" evidence="3">
    <location>
        <begin position="861"/>
        <end position="889"/>
    </location>
</feature>
<dbReference type="SMART" id="SM00823">
    <property type="entry name" value="PKS_PP"/>
    <property type="match status" value="1"/>
</dbReference>
<dbReference type="PANTHER" id="PTHR43300:SF11">
    <property type="entry name" value="ACETYLTRANSFERASE RV3034C-RELATED"/>
    <property type="match status" value="1"/>
</dbReference>
<dbReference type="EMBL" id="DS999641">
    <property type="protein sequence ID" value="EFE65014.2"/>
    <property type="molecule type" value="Genomic_DNA"/>
</dbReference>
<evidence type="ECO:0000259" key="5">
    <source>
        <dbReference type="PROSITE" id="PS50075"/>
    </source>
</evidence>
<feature type="transmembrane region" description="Helical" evidence="4">
    <location>
        <begin position="672"/>
        <end position="692"/>
    </location>
</feature>
<dbReference type="Gene3D" id="1.10.1200.10">
    <property type="entry name" value="ACP-like"/>
    <property type="match status" value="1"/>
</dbReference>
<dbReference type="InterPro" id="IPR011004">
    <property type="entry name" value="Trimer_LpxA-like_sf"/>
</dbReference>
<feature type="transmembrane region" description="Helical" evidence="4">
    <location>
        <begin position="209"/>
        <end position="234"/>
    </location>
</feature>
<name>D5ZVL9_STRV1</name>
<keyword evidence="1" id="KW-0596">Phosphopantetheine</keyword>
<dbReference type="InterPro" id="IPR012728">
    <property type="entry name" value="Pls/PosA_C"/>
</dbReference>
<feature type="compositionally biased region" description="Basic and acidic residues" evidence="3">
    <location>
        <begin position="1"/>
        <end position="10"/>
    </location>
</feature>
<dbReference type="GO" id="GO:0031177">
    <property type="term" value="F:phosphopantetheine binding"/>
    <property type="evidence" value="ECO:0007669"/>
    <property type="project" value="InterPro"/>
</dbReference>